<evidence type="ECO:0000313" key="2">
    <source>
        <dbReference type="EMBL" id="KAK7476583.1"/>
    </source>
</evidence>
<protein>
    <recommendedName>
        <fullName evidence="4">Secreted protein</fullName>
    </recommendedName>
</protein>
<name>A0ABD0JP52_9CAEN</name>
<gene>
    <name evidence="2" type="ORF">BaRGS_00032201</name>
</gene>
<dbReference type="Proteomes" id="UP001519460">
    <property type="component" value="Unassembled WGS sequence"/>
</dbReference>
<dbReference type="EMBL" id="JACVVK020000372">
    <property type="protein sequence ID" value="KAK7476583.1"/>
    <property type="molecule type" value="Genomic_DNA"/>
</dbReference>
<feature type="region of interest" description="Disordered" evidence="1">
    <location>
        <begin position="65"/>
        <end position="88"/>
    </location>
</feature>
<organism evidence="2 3">
    <name type="scientific">Batillaria attramentaria</name>
    <dbReference type="NCBI Taxonomy" id="370345"/>
    <lineage>
        <taxon>Eukaryota</taxon>
        <taxon>Metazoa</taxon>
        <taxon>Spiralia</taxon>
        <taxon>Lophotrochozoa</taxon>
        <taxon>Mollusca</taxon>
        <taxon>Gastropoda</taxon>
        <taxon>Caenogastropoda</taxon>
        <taxon>Sorbeoconcha</taxon>
        <taxon>Cerithioidea</taxon>
        <taxon>Batillariidae</taxon>
        <taxon>Batillaria</taxon>
    </lineage>
</organism>
<evidence type="ECO:0008006" key="4">
    <source>
        <dbReference type="Google" id="ProtNLM"/>
    </source>
</evidence>
<sequence length="131" mass="14569">MHARAYAVVRSVTTELAFLVWQVALGSPSAAGSLFDSLLQARKFLTFFLPHVPGQIKRAVGKIKQRSPGARVTNAREKEPTQKTPHRTAEVNLATNTTKQLLASATGYMRPGAYALYQRGELHYCRERNLD</sequence>
<keyword evidence="3" id="KW-1185">Reference proteome</keyword>
<comment type="caution">
    <text evidence="2">The sequence shown here is derived from an EMBL/GenBank/DDBJ whole genome shotgun (WGS) entry which is preliminary data.</text>
</comment>
<dbReference type="AlphaFoldDB" id="A0ABD0JP52"/>
<evidence type="ECO:0000313" key="3">
    <source>
        <dbReference type="Proteomes" id="UP001519460"/>
    </source>
</evidence>
<proteinExistence type="predicted"/>
<reference evidence="2 3" key="1">
    <citation type="journal article" date="2023" name="Sci. Data">
        <title>Genome assembly of the Korean intertidal mud-creeper Batillaria attramentaria.</title>
        <authorList>
            <person name="Patra A.K."/>
            <person name="Ho P.T."/>
            <person name="Jun S."/>
            <person name="Lee S.J."/>
            <person name="Kim Y."/>
            <person name="Won Y.J."/>
        </authorList>
    </citation>
    <scope>NUCLEOTIDE SEQUENCE [LARGE SCALE GENOMIC DNA]</scope>
    <source>
        <strain evidence="2">Wonlab-2016</strain>
    </source>
</reference>
<accession>A0ABD0JP52</accession>
<evidence type="ECO:0000256" key="1">
    <source>
        <dbReference type="SAM" id="MobiDB-lite"/>
    </source>
</evidence>